<dbReference type="GO" id="GO:0005227">
    <property type="term" value="F:calcium-activated cation channel activity"/>
    <property type="evidence" value="ECO:0007669"/>
    <property type="project" value="InterPro"/>
</dbReference>
<comment type="similarity">
    <text evidence="2">Belongs to the CSC1 (TC 1.A.17) family.</text>
</comment>
<sequence>MIVSALLTSLGINTALCVLFFILYSILRKQPSNYEVYVPRLLAKGTSRRQSHFNMERLIPSPGWVGKAWRLSEEELLSLSGLDGVVFMCIITFSLKIFTFAGIIGILVILPVNCWGSNQQDFDITNFANNSLDVFTISNVDNGSNWLWVHFSAIYLVTGFICLLLFYEYRYISSRRISFFYSSKPQPHQFTILARSTPTYPGCSISDSVENFFKDLYPSIYLSHVVVHRTSKIRTLLNESKQLYKRITRLQSDSDPTLPQHNCCGIFGLCGRKSNLRERYEKKLEDIEENVRLKQSKVLLAGEEARAAFVFFKTRFGAATASSLQQSINPTLWNTELAPEPHDVYWPFFSESFMQRWISKLVVVAASILFTILFLIPVVFVQGLTNLSQLEVLFPFLTTILTIKFVSQVITGYLPSLILQLFLKLVPPVMEFLSSIQGHISHSSIELSATKKVLWFTIWNVIFATVFSGSVLSMLSILLDPKGIPSKLAAAVPAQASFFIAYVVTTGWTSVSSELFRIIPLIFSLIRRPFTSPSDEFEEVPSIPYHRDVPRILFFGLLGIIYFFLAPLILPFLLAYLCLAYIVFRNQFMNVYAPKYETAGKCWPIVHNSMIFSMVLMHIIAVGIFALKRLPLASTLVVPLPILTLLFNEYCRKRFLPIFVAYSAESLILTSLGDNGTKEVGRVGYMLLAPMGSRVFRFHVFWLDGNVHVRLMFDVHGRIMAQQVMELFAEIGDVGGGLVRSRMKNTSPRAMKVVHMGMMRNCTRDPGRWNSWNLLPAPKLVPELSVVPSHYHMLNLDTMYENIPFSNTRGDDYNTKGGVEFRIRHRFKSREAVMLGVKNYNIRKNAEYRVVESDRAKYHSLIKKDREDENDATMTLFYDGLVNAYKDPALLPTQYSSNSGDLRSALISEA</sequence>
<dbReference type="InterPro" id="IPR045122">
    <property type="entry name" value="Csc1-like"/>
</dbReference>
<feature type="transmembrane region" description="Helical" evidence="11">
    <location>
        <begin position="453"/>
        <end position="479"/>
    </location>
</feature>
<protein>
    <recommendedName>
        <fullName evidence="17">CSC1/OSCA1-like 7TM region domain-containing protein</fullName>
    </recommendedName>
</protein>
<feature type="transmembrane region" description="Helical" evidence="11">
    <location>
        <begin position="146"/>
        <end position="167"/>
    </location>
</feature>
<evidence type="ECO:0000256" key="3">
    <source>
        <dbReference type="ARBA" id="ARBA00022448"/>
    </source>
</evidence>
<feature type="transmembrane region" description="Helical" evidence="11">
    <location>
        <begin position="6"/>
        <end position="27"/>
    </location>
</feature>
<keyword evidence="3" id="KW-0813">Transport</keyword>
<reference evidence="15 16" key="1">
    <citation type="submission" date="2019-01" db="EMBL/GenBank/DDBJ databases">
        <title>Sequencing of cultivated peanut Arachis hypogaea provides insights into genome evolution and oil improvement.</title>
        <authorList>
            <person name="Chen X."/>
        </authorList>
    </citation>
    <scope>NUCLEOTIDE SEQUENCE [LARGE SCALE GENOMIC DNA]</scope>
    <source>
        <strain evidence="16">cv. Fuhuasheng</strain>
        <tissue evidence="15">Leaves</tissue>
    </source>
</reference>
<evidence type="ECO:0000256" key="4">
    <source>
        <dbReference type="ARBA" id="ARBA00022692"/>
    </source>
</evidence>
<keyword evidence="5" id="KW-0106">Calcium</keyword>
<evidence type="ECO:0000256" key="6">
    <source>
        <dbReference type="ARBA" id="ARBA00022989"/>
    </source>
</evidence>
<evidence type="ECO:0000256" key="2">
    <source>
        <dbReference type="ARBA" id="ARBA00007779"/>
    </source>
</evidence>
<dbReference type="EMBL" id="SDMP01000005">
    <property type="protein sequence ID" value="RYR58589.1"/>
    <property type="molecule type" value="Genomic_DNA"/>
</dbReference>
<dbReference type="Pfam" id="PF02714">
    <property type="entry name" value="RSN1_7TM"/>
    <property type="match status" value="1"/>
</dbReference>
<accession>A0A445D5Y5</accession>
<feature type="domain" description="CSC1/OSCA1-like cytosolic" evidence="14">
    <location>
        <begin position="189"/>
        <end position="347"/>
    </location>
</feature>
<gene>
    <name evidence="15" type="ORF">Ahy_A05g024441</name>
</gene>
<evidence type="ECO:0000259" key="12">
    <source>
        <dbReference type="Pfam" id="PF02714"/>
    </source>
</evidence>
<feature type="transmembrane region" description="Helical" evidence="11">
    <location>
        <begin position="605"/>
        <end position="626"/>
    </location>
</feature>
<keyword evidence="16" id="KW-1185">Reference proteome</keyword>
<dbReference type="InterPro" id="IPR032880">
    <property type="entry name" value="CSC1/OSCA1-like_N"/>
</dbReference>
<feature type="domain" description="CSC1/OSCA1-like 7TM region" evidence="12">
    <location>
        <begin position="360"/>
        <end position="625"/>
    </location>
</feature>
<evidence type="ECO:0000256" key="5">
    <source>
        <dbReference type="ARBA" id="ARBA00022837"/>
    </source>
</evidence>
<feature type="transmembrane region" description="Helical" evidence="11">
    <location>
        <begin position="361"/>
        <end position="380"/>
    </location>
</feature>
<dbReference type="Pfam" id="PF13967">
    <property type="entry name" value="RSN1_TM"/>
    <property type="match status" value="1"/>
</dbReference>
<dbReference type="PANTHER" id="PTHR13018">
    <property type="entry name" value="PROBABLE MEMBRANE PROTEIN DUF221-RELATED"/>
    <property type="match status" value="1"/>
</dbReference>
<keyword evidence="9" id="KW-0407">Ion channel</keyword>
<organism evidence="15 16">
    <name type="scientific">Arachis hypogaea</name>
    <name type="common">Peanut</name>
    <dbReference type="NCBI Taxonomy" id="3818"/>
    <lineage>
        <taxon>Eukaryota</taxon>
        <taxon>Viridiplantae</taxon>
        <taxon>Streptophyta</taxon>
        <taxon>Embryophyta</taxon>
        <taxon>Tracheophyta</taxon>
        <taxon>Spermatophyta</taxon>
        <taxon>Magnoliopsida</taxon>
        <taxon>eudicotyledons</taxon>
        <taxon>Gunneridae</taxon>
        <taxon>Pentapetalae</taxon>
        <taxon>rosids</taxon>
        <taxon>fabids</taxon>
        <taxon>Fabales</taxon>
        <taxon>Fabaceae</taxon>
        <taxon>Papilionoideae</taxon>
        <taxon>50 kb inversion clade</taxon>
        <taxon>dalbergioids sensu lato</taxon>
        <taxon>Dalbergieae</taxon>
        <taxon>Pterocarpus clade</taxon>
        <taxon>Arachis</taxon>
    </lineage>
</organism>
<feature type="coiled-coil region" evidence="10">
    <location>
        <begin position="233"/>
        <end position="297"/>
    </location>
</feature>
<dbReference type="Pfam" id="PF14703">
    <property type="entry name" value="PHM7_cyt"/>
    <property type="match status" value="1"/>
</dbReference>
<feature type="transmembrane region" description="Helical" evidence="11">
    <location>
        <begin position="85"/>
        <end position="110"/>
    </location>
</feature>
<proteinExistence type="inferred from homology"/>
<evidence type="ECO:0000256" key="7">
    <source>
        <dbReference type="ARBA" id="ARBA00023065"/>
    </source>
</evidence>
<dbReference type="InterPro" id="IPR003864">
    <property type="entry name" value="CSC1/OSCA1-like_7TM"/>
</dbReference>
<evidence type="ECO:0000313" key="15">
    <source>
        <dbReference type="EMBL" id="RYR58589.1"/>
    </source>
</evidence>
<evidence type="ECO:0000313" key="16">
    <source>
        <dbReference type="Proteomes" id="UP000289738"/>
    </source>
</evidence>
<dbReference type="PANTHER" id="PTHR13018:SF104">
    <property type="entry name" value="ERD (EARLY-RESPONSIVE TO DEHYDRATION STRESS) FAMILY PROTEIN"/>
    <property type="match status" value="1"/>
</dbReference>
<feature type="domain" description="CSC1/OSCA1-like N-terminal transmembrane" evidence="13">
    <location>
        <begin position="5"/>
        <end position="168"/>
    </location>
</feature>
<evidence type="ECO:0000256" key="8">
    <source>
        <dbReference type="ARBA" id="ARBA00023136"/>
    </source>
</evidence>
<evidence type="ECO:0000256" key="10">
    <source>
        <dbReference type="SAM" id="Coils"/>
    </source>
</evidence>
<evidence type="ECO:0000256" key="11">
    <source>
        <dbReference type="SAM" id="Phobius"/>
    </source>
</evidence>
<dbReference type="GO" id="GO:0005886">
    <property type="term" value="C:plasma membrane"/>
    <property type="evidence" value="ECO:0007669"/>
    <property type="project" value="TreeGrafter"/>
</dbReference>
<evidence type="ECO:0000259" key="14">
    <source>
        <dbReference type="Pfam" id="PF14703"/>
    </source>
</evidence>
<name>A0A445D5Y5_ARAHY</name>
<dbReference type="Proteomes" id="UP000289738">
    <property type="component" value="Chromosome A05"/>
</dbReference>
<evidence type="ECO:0000256" key="1">
    <source>
        <dbReference type="ARBA" id="ARBA00004141"/>
    </source>
</evidence>
<keyword evidence="8 11" id="KW-0472">Membrane</keyword>
<keyword evidence="4 11" id="KW-0812">Transmembrane</keyword>
<evidence type="ECO:0000259" key="13">
    <source>
        <dbReference type="Pfam" id="PF13967"/>
    </source>
</evidence>
<comment type="subcellular location">
    <subcellularLocation>
        <location evidence="1">Membrane</location>
        <topology evidence="1">Multi-pass membrane protein</topology>
    </subcellularLocation>
</comment>
<keyword evidence="10" id="KW-0175">Coiled coil</keyword>
<feature type="transmembrane region" description="Helical" evidence="11">
    <location>
        <begin position="552"/>
        <end position="584"/>
    </location>
</feature>
<dbReference type="AlphaFoldDB" id="A0A445D5Y5"/>
<comment type="caution">
    <text evidence="15">The sequence shown here is derived from an EMBL/GenBank/DDBJ whole genome shotgun (WGS) entry which is preliminary data.</text>
</comment>
<evidence type="ECO:0000256" key="9">
    <source>
        <dbReference type="ARBA" id="ARBA00023303"/>
    </source>
</evidence>
<keyword evidence="7" id="KW-0406">Ion transport</keyword>
<evidence type="ECO:0008006" key="17">
    <source>
        <dbReference type="Google" id="ProtNLM"/>
    </source>
</evidence>
<feature type="transmembrane region" description="Helical" evidence="11">
    <location>
        <begin position="392"/>
        <end position="414"/>
    </location>
</feature>
<keyword evidence="6 11" id="KW-1133">Transmembrane helix</keyword>
<dbReference type="InterPro" id="IPR027815">
    <property type="entry name" value="CSC1/OSCA1-like_cyt"/>
</dbReference>